<gene>
    <name evidence="3" type="ORF">FBZ92_12378</name>
</gene>
<feature type="domain" description="Amidohydrolase-related" evidence="2">
    <location>
        <begin position="95"/>
        <end position="462"/>
    </location>
</feature>
<dbReference type="Gene3D" id="3.20.20.140">
    <property type="entry name" value="Metal-dependent hydrolases"/>
    <property type="match status" value="1"/>
</dbReference>
<feature type="chain" id="PRO_5021891825" evidence="1">
    <location>
        <begin position="24"/>
        <end position="491"/>
    </location>
</feature>
<dbReference type="InterPro" id="IPR051781">
    <property type="entry name" value="Metallo-dep_Hydrolase"/>
</dbReference>
<feature type="signal peptide" evidence="1">
    <location>
        <begin position="1"/>
        <end position="23"/>
    </location>
</feature>
<proteinExistence type="predicted"/>
<keyword evidence="1" id="KW-0732">Signal</keyword>
<dbReference type="InterPro" id="IPR006680">
    <property type="entry name" value="Amidohydro-rel"/>
</dbReference>
<dbReference type="SUPFAM" id="SSF51556">
    <property type="entry name" value="Metallo-dependent hydrolases"/>
    <property type="match status" value="1"/>
</dbReference>
<dbReference type="Gene3D" id="3.30.110.90">
    <property type="entry name" value="Amidohydrolase"/>
    <property type="match status" value="1"/>
</dbReference>
<accession>A0A560HVJ3</accession>
<dbReference type="Proteomes" id="UP000318050">
    <property type="component" value="Unassembled WGS sequence"/>
</dbReference>
<reference evidence="3 4" key="1">
    <citation type="submission" date="2019-06" db="EMBL/GenBank/DDBJ databases">
        <title>Genomic Encyclopedia of Type Strains, Phase IV (KMG-V): Genome sequencing to study the core and pangenomes of soil and plant-associated prokaryotes.</title>
        <authorList>
            <person name="Whitman W."/>
        </authorList>
    </citation>
    <scope>NUCLEOTIDE SEQUENCE [LARGE SCALE GENOMIC DNA]</scope>
    <source>
        <strain evidence="3 4">BR 11140</strain>
    </source>
</reference>
<dbReference type="PANTHER" id="PTHR43135:SF3">
    <property type="entry name" value="ALPHA-D-RIBOSE 1-METHYLPHOSPHONATE 5-TRIPHOSPHATE DIPHOSPHATASE"/>
    <property type="match status" value="1"/>
</dbReference>
<dbReference type="SUPFAM" id="SSF51338">
    <property type="entry name" value="Composite domain of metallo-dependent hydrolases"/>
    <property type="match status" value="1"/>
</dbReference>
<name>A0A560HVJ3_9PROT</name>
<dbReference type="EMBL" id="VITT01000023">
    <property type="protein sequence ID" value="TWB50658.1"/>
    <property type="molecule type" value="Genomic_DNA"/>
</dbReference>
<dbReference type="OrthoDB" id="9782972at2"/>
<evidence type="ECO:0000259" key="2">
    <source>
        <dbReference type="Pfam" id="PF01979"/>
    </source>
</evidence>
<comment type="caution">
    <text evidence="3">The sequence shown here is derived from an EMBL/GenBank/DDBJ whole genome shotgun (WGS) entry which is preliminary data.</text>
</comment>
<dbReference type="InterPro" id="IPR032466">
    <property type="entry name" value="Metal_Hydrolase"/>
</dbReference>
<protein>
    <submittedName>
        <fullName evidence="3">Enamidase</fullName>
    </submittedName>
</protein>
<dbReference type="Gene3D" id="2.30.40.10">
    <property type="entry name" value="Urease, subunit C, domain 1"/>
    <property type="match status" value="2"/>
</dbReference>
<dbReference type="Pfam" id="PF01979">
    <property type="entry name" value="Amidohydro_1"/>
    <property type="match status" value="1"/>
</dbReference>
<evidence type="ECO:0000313" key="4">
    <source>
        <dbReference type="Proteomes" id="UP000318050"/>
    </source>
</evidence>
<dbReference type="Gene3D" id="1.20.58.520">
    <property type="entry name" value="Amidohydrolase"/>
    <property type="match status" value="1"/>
</dbReference>
<dbReference type="GO" id="GO:0016810">
    <property type="term" value="F:hydrolase activity, acting on carbon-nitrogen (but not peptide) bonds"/>
    <property type="evidence" value="ECO:0007669"/>
    <property type="project" value="InterPro"/>
</dbReference>
<dbReference type="InterPro" id="IPR011059">
    <property type="entry name" value="Metal-dep_hydrolase_composite"/>
</dbReference>
<dbReference type="AlphaFoldDB" id="A0A560HVJ3"/>
<dbReference type="PANTHER" id="PTHR43135">
    <property type="entry name" value="ALPHA-D-RIBOSE 1-METHYLPHOSPHONATE 5-TRIPHOSPHATE DIPHOSPHATASE"/>
    <property type="match status" value="1"/>
</dbReference>
<evidence type="ECO:0000256" key="1">
    <source>
        <dbReference type="SAM" id="SignalP"/>
    </source>
</evidence>
<organism evidence="3 4">
    <name type="scientific">Nitrospirillum amazonense</name>
    <dbReference type="NCBI Taxonomy" id="28077"/>
    <lineage>
        <taxon>Bacteria</taxon>
        <taxon>Pseudomonadati</taxon>
        <taxon>Pseudomonadota</taxon>
        <taxon>Alphaproteobacteria</taxon>
        <taxon>Rhodospirillales</taxon>
        <taxon>Azospirillaceae</taxon>
        <taxon>Nitrospirillum</taxon>
    </lineage>
</organism>
<sequence length="491" mass="51789">MKRGAFGLSVALMSLAAVSIAAAGEQGIRGPDAKFVTVGEPTFAIAHVGLLDGTGAPPQQDMTVIVREGRIAHVAPAAAANVPAGLTVIDGKGKTLLPGFVLMHEHLFYPTLQPGKFGLYPHTFTQLSLAGGATTIRTAGALDPQADRAAQDDIRAGRTIGADTDVTGPYINGATRIVDRMPIIKTPQDATDLVDYWSRQGATAFKAYQTITRDELAAAVKAAHAHGAKIAAHLCSVTAEDASALGVDSLEHGFAVFSDFTPNKKDDICPPWIEGQRALARLSVDSPEIQGLIGTLIKRGTAITSTLGVAGVANAPQHYRTSDEALSLLSPELRTVYEQWVARNGRNVADPALVAQNLEKVAKAHLSFLRRGGLLMTGTDPTIAGVIPGYADLTEYKLMVGFGFTPAEAILVMTLNGARYLGQDREIGSVTEGKRADLVLVNGDLAADATTIDRIETVFKAGIGYSRARLLAAYKGKIGYTDSYAYGPEEN</sequence>
<evidence type="ECO:0000313" key="3">
    <source>
        <dbReference type="EMBL" id="TWB50658.1"/>
    </source>
</evidence>